<protein>
    <recommendedName>
        <fullName evidence="3">Carbohydrate kinase PfkB domain-containing protein</fullName>
    </recommendedName>
</protein>
<evidence type="ECO:0000256" key="2">
    <source>
        <dbReference type="ARBA" id="ARBA00022777"/>
    </source>
</evidence>
<dbReference type="Gene3D" id="3.40.1190.20">
    <property type="match status" value="1"/>
</dbReference>
<comment type="caution">
    <text evidence="4">The sequence shown here is derived from an EMBL/GenBank/DDBJ whole genome shotgun (WGS) entry which is preliminary data.</text>
</comment>
<dbReference type="GO" id="GO:0016301">
    <property type="term" value="F:kinase activity"/>
    <property type="evidence" value="ECO:0007669"/>
    <property type="project" value="UniProtKB-KW"/>
</dbReference>
<evidence type="ECO:0000313" key="5">
    <source>
        <dbReference type="Proteomes" id="UP000586042"/>
    </source>
</evidence>
<dbReference type="Proteomes" id="UP000586042">
    <property type="component" value="Unassembled WGS sequence"/>
</dbReference>
<keyword evidence="1" id="KW-0808">Transferase</keyword>
<reference evidence="4 5" key="1">
    <citation type="submission" date="2020-06" db="EMBL/GenBank/DDBJ databases">
        <title>Nonomuraea sp. SMC257, a novel actinomycete isolated from soil.</title>
        <authorList>
            <person name="Chanama M."/>
        </authorList>
    </citation>
    <scope>NUCLEOTIDE SEQUENCE [LARGE SCALE GENOMIC DNA]</scope>
    <source>
        <strain evidence="4 5">SMC257</strain>
    </source>
</reference>
<dbReference type="RefSeq" id="WP_175593618.1">
    <property type="nucleotide sequence ID" value="NZ_JABWGN010000014.1"/>
</dbReference>
<dbReference type="Pfam" id="PF00294">
    <property type="entry name" value="PfkB"/>
    <property type="match status" value="1"/>
</dbReference>
<gene>
    <name evidence="4" type="ORF">HTZ77_32825</name>
</gene>
<dbReference type="InterPro" id="IPR011611">
    <property type="entry name" value="PfkB_dom"/>
</dbReference>
<evidence type="ECO:0000259" key="3">
    <source>
        <dbReference type="Pfam" id="PF00294"/>
    </source>
</evidence>
<feature type="domain" description="Carbohydrate kinase PfkB" evidence="3">
    <location>
        <begin position="21"/>
        <end position="260"/>
    </location>
</feature>
<keyword evidence="5" id="KW-1185">Reference proteome</keyword>
<accession>A0A7Y6IDA7</accession>
<evidence type="ECO:0000313" key="4">
    <source>
        <dbReference type="EMBL" id="NUW36163.1"/>
    </source>
</evidence>
<dbReference type="PANTHER" id="PTHR10584">
    <property type="entry name" value="SUGAR KINASE"/>
    <property type="match status" value="1"/>
</dbReference>
<evidence type="ECO:0000256" key="1">
    <source>
        <dbReference type="ARBA" id="ARBA00022679"/>
    </source>
</evidence>
<organism evidence="4 5">
    <name type="scientific">Nonomuraea montanisoli</name>
    <dbReference type="NCBI Taxonomy" id="2741721"/>
    <lineage>
        <taxon>Bacteria</taxon>
        <taxon>Bacillati</taxon>
        <taxon>Actinomycetota</taxon>
        <taxon>Actinomycetes</taxon>
        <taxon>Streptosporangiales</taxon>
        <taxon>Streptosporangiaceae</taxon>
        <taxon>Nonomuraea</taxon>
    </lineage>
</organism>
<dbReference type="AlphaFoldDB" id="A0A7Y6IDA7"/>
<keyword evidence="2" id="KW-0418">Kinase</keyword>
<dbReference type="InterPro" id="IPR029056">
    <property type="entry name" value="Ribokinase-like"/>
</dbReference>
<dbReference type="SUPFAM" id="SSF53613">
    <property type="entry name" value="Ribokinase-like"/>
    <property type="match status" value="1"/>
</dbReference>
<sequence length="289" mass="29666">MNPRLVAVGDNVVDCYPDLGVMYPGGNAVNVAVHARRLGAASGYLGAVGTDAAGRVVRAALAGEGVDLSLLRVVEGPNASATVRLVAGERKFTGGQEGVSRFRLTAADLERLAEADVVHTGECSLLEDQLPELATAARRLSFDFSERPWEYVEAHARHAGIAILSAPSGARDEAHALARRVRDLGPSTVAVTLGSQGAVLVRGDETAWAPAEPITVVDTLGAGDAFIARLLVGAVRGEDLPDLAAAATAYASAACASYGAFGHEAPLDATLATPRDAPAAVLPNSKESA</sequence>
<name>A0A7Y6IDA7_9ACTN</name>
<dbReference type="EMBL" id="JABWGN010000014">
    <property type="protein sequence ID" value="NUW36163.1"/>
    <property type="molecule type" value="Genomic_DNA"/>
</dbReference>
<dbReference type="PANTHER" id="PTHR10584:SF166">
    <property type="entry name" value="RIBOKINASE"/>
    <property type="match status" value="1"/>
</dbReference>
<proteinExistence type="predicted"/>